<protein>
    <recommendedName>
        <fullName evidence="3">Transposase</fullName>
    </recommendedName>
</protein>
<keyword evidence="2" id="KW-1185">Reference proteome</keyword>
<sequence length="62" mass="7299">MAEKPFHYNAAKAVCRRKNLYFQSFSHYLPLEKLLISARLYQYGDKLIDHLVKEQNSDHAST</sequence>
<reference evidence="2" key="1">
    <citation type="journal article" date="2019" name="Int. J. Syst. Evol. Microbiol.">
        <title>The Global Catalogue of Microorganisms (GCM) 10K type strain sequencing project: providing services to taxonomists for standard genome sequencing and annotation.</title>
        <authorList>
            <consortium name="The Broad Institute Genomics Platform"/>
            <consortium name="The Broad Institute Genome Sequencing Center for Infectious Disease"/>
            <person name="Wu L."/>
            <person name="Ma J."/>
        </authorList>
    </citation>
    <scope>NUCLEOTIDE SEQUENCE [LARGE SCALE GENOMIC DNA]</scope>
    <source>
        <strain evidence="2">CGMCC 1.12923</strain>
    </source>
</reference>
<dbReference type="EMBL" id="BMGJ01000005">
    <property type="protein sequence ID" value="GGD62050.1"/>
    <property type="molecule type" value="Genomic_DNA"/>
</dbReference>
<comment type="caution">
    <text evidence="1">The sequence shown here is derived from an EMBL/GenBank/DDBJ whole genome shotgun (WGS) entry which is preliminary data.</text>
</comment>
<gene>
    <name evidence="1" type="ORF">GCM10011357_16670</name>
</gene>
<evidence type="ECO:0000313" key="1">
    <source>
        <dbReference type="EMBL" id="GGD62050.1"/>
    </source>
</evidence>
<accession>A0ABQ1RBV3</accession>
<evidence type="ECO:0000313" key="2">
    <source>
        <dbReference type="Proteomes" id="UP000614272"/>
    </source>
</evidence>
<organism evidence="1 2">
    <name type="scientific">Lacimicrobium alkaliphilum</name>
    <dbReference type="NCBI Taxonomy" id="1526571"/>
    <lineage>
        <taxon>Bacteria</taxon>
        <taxon>Pseudomonadati</taxon>
        <taxon>Pseudomonadota</taxon>
        <taxon>Gammaproteobacteria</taxon>
        <taxon>Alteromonadales</taxon>
        <taxon>Alteromonadaceae</taxon>
        <taxon>Lacimicrobium</taxon>
    </lineage>
</organism>
<proteinExistence type="predicted"/>
<name>A0ABQ1RBV3_9ALTE</name>
<evidence type="ECO:0008006" key="3">
    <source>
        <dbReference type="Google" id="ProtNLM"/>
    </source>
</evidence>
<dbReference type="Proteomes" id="UP000614272">
    <property type="component" value="Unassembled WGS sequence"/>
</dbReference>